<protein>
    <recommendedName>
        <fullName evidence="3">F-box domain-containing protein</fullName>
    </recommendedName>
</protein>
<keyword evidence="2" id="KW-1185">Reference proteome</keyword>
<reference evidence="1 2" key="1">
    <citation type="journal article" date="2016" name="Mol. Biol. Evol.">
        <title>Comparative Genomics of Early-Diverging Mushroom-Forming Fungi Provides Insights into the Origins of Lignocellulose Decay Capabilities.</title>
        <authorList>
            <person name="Nagy L.G."/>
            <person name="Riley R."/>
            <person name="Tritt A."/>
            <person name="Adam C."/>
            <person name="Daum C."/>
            <person name="Floudas D."/>
            <person name="Sun H."/>
            <person name="Yadav J.S."/>
            <person name="Pangilinan J."/>
            <person name="Larsson K.H."/>
            <person name="Matsuura K."/>
            <person name="Barry K."/>
            <person name="Labutti K."/>
            <person name="Kuo R."/>
            <person name="Ohm R.A."/>
            <person name="Bhattacharya S.S."/>
            <person name="Shirouzu T."/>
            <person name="Yoshinaga Y."/>
            <person name="Martin F.M."/>
            <person name="Grigoriev I.V."/>
            <person name="Hibbett D.S."/>
        </authorList>
    </citation>
    <scope>NUCLEOTIDE SEQUENCE [LARGE SCALE GENOMIC DNA]</scope>
    <source>
        <strain evidence="1 2">CBS 109695</strain>
    </source>
</reference>
<name>A0A166RSN1_9AGAM</name>
<dbReference type="AlphaFoldDB" id="A0A166RSN1"/>
<dbReference type="SUPFAM" id="SSF52058">
    <property type="entry name" value="L domain-like"/>
    <property type="match status" value="1"/>
</dbReference>
<dbReference type="STRING" id="436010.A0A166RSN1"/>
<evidence type="ECO:0000313" key="2">
    <source>
        <dbReference type="Proteomes" id="UP000076532"/>
    </source>
</evidence>
<proteinExistence type="predicted"/>
<dbReference type="InterPro" id="IPR032675">
    <property type="entry name" value="LRR_dom_sf"/>
</dbReference>
<dbReference type="Gene3D" id="3.80.10.10">
    <property type="entry name" value="Ribonuclease Inhibitor"/>
    <property type="match status" value="1"/>
</dbReference>
<evidence type="ECO:0008006" key="3">
    <source>
        <dbReference type="Google" id="ProtNLM"/>
    </source>
</evidence>
<accession>A0A166RSN1</accession>
<dbReference type="EMBL" id="KV417502">
    <property type="protein sequence ID" value="KZP28611.1"/>
    <property type="molecule type" value="Genomic_DNA"/>
</dbReference>
<dbReference type="OrthoDB" id="2884925at2759"/>
<gene>
    <name evidence="1" type="ORF">FIBSPDRAFT_927402</name>
</gene>
<sequence length="460" mass="51513">MMVELSNVDTSSPDRAPIDTLPSELLSDIFAMGAASPPFDWEQLPFPLLVSSISQRWRETAISSPPLWSQMSFTADPRSCSWAADLFLPRSGSHPLDISIALPRDRSCQSMYRVLQCILPHHARWRKLCVRVRVGNYDTGELLMMFQRFIRNISAPLLQRFEFLYGLDSKSACIHCNPSFILGAPVLTSVTLRGLCWESAPPLANLTSFQFESPVNWGQSDLEDIVTASPALQVLHLRLKGLEASGSGGPINLPSLRELSLNFLHWDQSDTGGPHIEPLHLLAVMVAPALESLELVSLAGYDVDAQNTLFQRFPDHPHPQILKLCNIAMTLPNSYGALLSLFPTVTSLYLLGTAEEPTLSLLPALKSVTYHLQDWLRRESGRVDSCMRWLCRHVQDCHGTPRAMQSVCISTPVRNFGRRGDAEEVHYRTMRGLVELVELDEDEDCFQSSWPEDEEGECDE</sequence>
<organism evidence="1 2">
    <name type="scientific">Athelia psychrophila</name>
    <dbReference type="NCBI Taxonomy" id="1759441"/>
    <lineage>
        <taxon>Eukaryota</taxon>
        <taxon>Fungi</taxon>
        <taxon>Dikarya</taxon>
        <taxon>Basidiomycota</taxon>
        <taxon>Agaricomycotina</taxon>
        <taxon>Agaricomycetes</taxon>
        <taxon>Agaricomycetidae</taxon>
        <taxon>Atheliales</taxon>
        <taxon>Atheliaceae</taxon>
        <taxon>Athelia</taxon>
    </lineage>
</organism>
<evidence type="ECO:0000313" key="1">
    <source>
        <dbReference type="EMBL" id="KZP28611.1"/>
    </source>
</evidence>
<dbReference type="Proteomes" id="UP000076532">
    <property type="component" value="Unassembled WGS sequence"/>
</dbReference>